<dbReference type="InterPro" id="IPR002109">
    <property type="entry name" value="Glutaredoxin"/>
</dbReference>
<dbReference type="PANTHER" id="PTHR34386:SF1">
    <property type="entry name" value="GLUTAREDOXIN-LIKE PROTEIN NRDH"/>
    <property type="match status" value="1"/>
</dbReference>
<sequence length="79" mass="8955">MIKIYTTATCPYCKKLKTYLQMKGIQYENIDVMEDIAGREEMMKLSGQQGVPVANIYGEIVIGFDKHAIDKALEKVPQI</sequence>
<evidence type="ECO:0000259" key="1">
    <source>
        <dbReference type="Pfam" id="PF00462"/>
    </source>
</evidence>
<dbReference type="InterPro" id="IPR011911">
    <property type="entry name" value="GlrX_YruB"/>
</dbReference>
<dbReference type="AlphaFoldDB" id="A0A2T0B8D8"/>
<keyword evidence="3" id="KW-1185">Reference proteome</keyword>
<dbReference type="InterPro" id="IPR051548">
    <property type="entry name" value="Grx-like_ET"/>
</dbReference>
<dbReference type="PROSITE" id="PS51354">
    <property type="entry name" value="GLUTAREDOXIN_2"/>
    <property type="match status" value="1"/>
</dbReference>
<accession>A0A2T0B8D8</accession>
<dbReference type="Proteomes" id="UP000239706">
    <property type="component" value="Unassembled WGS sequence"/>
</dbReference>
<dbReference type="OrthoDB" id="9795531at2"/>
<reference evidence="2 3" key="1">
    <citation type="submission" date="2018-03" db="EMBL/GenBank/DDBJ databases">
        <title>Genome sequence of Clostridium liquoris DSM 100320.</title>
        <authorList>
            <person name="Poehlein A."/>
            <person name="Daniel R."/>
        </authorList>
    </citation>
    <scope>NUCLEOTIDE SEQUENCE [LARGE SCALE GENOMIC DNA]</scope>
    <source>
        <strain evidence="2 3">DSM 100320</strain>
    </source>
</reference>
<name>A0A2T0B8D8_9CLOT</name>
<gene>
    <name evidence="2" type="primary">grxC</name>
    <name evidence="2" type="ORF">CLLI_05420</name>
</gene>
<organism evidence="2 3">
    <name type="scientific">Clostridium liquoris</name>
    <dbReference type="NCBI Taxonomy" id="1289519"/>
    <lineage>
        <taxon>Bacteria</taxon>
        <taxon>Bacillati</taxon>
        <taxon>Bacillota</taxon>
        <taxon>Clostridia</taxon>
        <taxon>Eubacteriales</taxon>
        <taxon>Clostridiaceae</taxon>
        <taxon>Clostridium</taxon>
    </lineage>
</organism>
<dbReference type="EMBL" id="PVXO01000009">
    <property type="protein sequence ID" value="PRR80158.1"/>
    <property type="molecule type" value="Genomic_DNA"/>
</dbReference>
<dbReference type="Pfam" id="PF00462">
    <property type="entry name" value="Glutaredoxin"/>
    <property type="match status" value="1"/>
</dbReference>
<evidence type="ECO:0000313" key="2">
    <source>
        <dbReference type="EMBL" id="PRR80158.1"/>
    </source>
</evidence>
<dbReference type="Gene3D" id="3.40.30.10">
    <property type="entry name" value="Glutaredoxin"/>
    <property type="match status" value="1"/>
</dbReference>
<dbReference type="InterPro" id="IPR036249">
    <property type="entry name" value="Thioredoxin-like_sf"/>
</dbReference>
<dbReference type="GO" id="GO:0045454">
    <property type="term" value="P:cell redox homeostasis"/>
    <property type="evidence" value="ECO:0007669"/>
    <property type="project" value="TreeGrafter"/>
</dbReference>
<feature type="domain" description="Glutaredoxin" evidence="1">
    <location>
        <begin position="2"/>
        <end position="60"/>
    </location>
</feature>
<proteinExistence type="predicted"/>
<dbReference type="GO" id="GO:0009055">
    <property type="term" value="F:electron transfer activity"/>
    <property type="evidence" value="ECO:0007669"/>
    <property type="project" value="TreeGrafter"/>
</dbReference>
<dbReference type="RefSeq" id="WP_106062715.1">
    <property type="nucleotide sequence ID" value="NZ_PVXO01000009.1"/>
</dbReference>
<dbReference type="CDD" id="cd02976">
    <property type="entry name" value="NrdH"/>
    <property type="match status" value="1"/>
</dbReference>
<dbReference type="PANTHER" id="PTHR34386">
    <property type="entry name" value="GLUTAREDOXIN"/>
    <property type="match status" value="1"/>
</dbReference>
<comment type="caution">
    <text evidence="2">The sequence shown here is derived from an EMBL/GenBank/DDBJ whole genome shotgun (WGS) entry which is preliminary data.</text>
</comment>
<evidence type="ECO:0000313" key="3">
    <source>
        <dbReference type="Proteomes" id="UP000239706"/>
    </source>
</evidence>
<dbReference type="SUPFAM" id="SSF52833">
    <property type="entry name" value="Thioredoxin-like"/>
    <property type="match status" value="1"/>
</dbReference>
<protein>
    <submittedName>
        <fullName evidence="2">Glutaredoxin-3</fullName>
    </submittedName>
</protein>
<dbReference type="NCBIfam" id="TIGR02196">
    <property type="entry name" value="GlrX_YruB"/>
    <property type="match status" value="1"/>
</dbReference>